<dbReference type="AlphaFoldDB" id="A0AAN8BLN6"/>
<organism evidence="1 2">
    <name type="scientific">Champsocephalus esox</name>
    <name type="common">pike icefish</name>
    <dbReference type="NCBI Taxonomy" id="159716"/>
    <lineage>
        <taxon>Eukaryota</taxon>
        <taxon>Metazoa</taxon>
        <taxon>Chordata</taxon>
        <taxon>Craniata</taxon>
        <taxon>Vertebrata</taxon>
        <taxon>Euteleostomi</taxon>
        <taxon>Actinopterygii</taxon>
        <taxon>Neopterygii</taxon>
        <taxon>Teleostei</taxon>
        <taxon>Neoteleostei</taxon>
        <taxon>Acanthomorphata</taxon>
        <taxon>Eupercaria</taxon>
        <taxon>Perciformes</taxon>
        <taxon>Notothenioidei</taxon>
        <taxon>Channichthyidae</taxon>
        <taxon>Champsocephalus</taxon>
    </lineage>
</organism>
<comment type="caution">
    <text evidence="1">The sequence shown here is derived from an EMBL/GenBank/DDBJ whole genome shotgun (WGS) entry which is preliminary data.</text>
</comment>
<dbReference type="EMBL" id="JAULUE010002058">
    <property type="protein sequence ID" value="KAK5887425.1"/>
    <property type="molecule type" value="Genomic_DNA"/>
</dbReference>
<proteinExistence type="predicted"/>
<evidence type="ECO:0000313" key="2">
    <source>
        <dbReference type="Proteomes" id="UP001335648"/>
    </source>
</evidence>
<accession>A0AAN8BLN6</accession>
<dbReference type="Proteomes" id="UP001335648">
    <property type="component" value="Unassembled WGS sequence"/>
</dbReference>
<name>A0AAN8BLN6_9TELE</name>
<keyword evidence="2" id="KW-1185">Reference proteome</keyword>
<sequence length="76" mass="8114">MATGEVRQAGPALHPALGIRISQRFSDVRKVGSSCSPTQPSCLLVKSGPSEGREGEQPGVMGILWERWFVGLGGRH</sequence>
<reference evidence="1 2" key="1">
    <citation type="journal article" date="2023" name="Mol. Biol. Evol.">
        <title>Genomics of Secondarily Temperate Adaptation in the Only Non-Antarctic Icefish.</title>
        <authorList>
            <person name="Rivera-Colon A.G."/>
            <person name="Rayamajhi N."/>
            <person name="Minhas B.F."/>
            <person name="Madrigal G."/>
            <person name="Bilyk K.T."/>
            <person name="Yoon V."/>
            <person name="Hune M."/>
            <person name="Gregory S."/>
            <person name="Cheng C.H.C."/>
            <person name="Catchen J.M."/>
        </authorList>
    </citation>
    <scope>NUCLEOTIDE SEQUENCE [LARGE SCALE GENOMIC DNA]</scope>
    <source>
        <strain evidence="1">JC2023a</strain>
    </source>
</reference>
<gene>
    <name evidence="1" type="ORF">CesoFtcFv8_016029</name>
</gene>
<protein>
    <submittedName>
        <fullName evidence="1">Uncharacterized protein</fullName>
    </submittedName>
</protein>
<evidence type="ECO:0000313" key="1">
    <source>
        <dbReference type="EMBL" id="KAK5887425.1"/>
    </source>
</evidence>